<gene>
    <name evidence="1" type="ORF">BAUCODRAFT_140829</name>
</gene>
<sequence>MKTCRSAGLDYSKCWDMLSRHGNGAPLDLRGAAPKLHVVRYLQRAYSWQCILCVITNLVACGNVRGIMGRTGSSIPSFRLRGSTTANAEVKRVGDELAVVGHVHGSVPEYTPEPGLRFQADHAADGCCLGPSAGSDTRPAISKALHMHASLRSCWVTDDP</sequence>
<proteinExistence type="predicted"/>
<dbReference type="AlphaFoldDB" id="M2LJX7"/>
<accession>M2LJX7</accession>
<protein>
    <submittedName>
        <fullName evidence="1">Uncharacterized protein</fullName>
    </submittedName>
</protein>
<evidence type="ECO:0000313" key="2">
    <source>
        <dbReference type="Proteomes" id="UP000011761"/>
    </source>
</evidence>
<name>M2LJX7_BAUPA</name>
<dbReference type="KEGG" id="bcom:BAUCODRAFT_140829"/>
<dbReference type="EMBL" id="KB445558">
    <property type="protein sequence ID" value="EMC94512.1"/>
    <property type="molecule type" value="Genomic_DNA"/>
</dbReference>
<organism evidence="1 2">
    <name type="scientific">Baudoinia panamericana (strain UAMH 10762)</name>
    <name type="common">Angels' share fungus</name>
    <name type="synonym">Baudoinia compniacensis (strain UAMH 10762)</name>
    <dbReference type="NCBI Taxonomy" id="717646"/>
    <lineage>
        <taxon>Eukaryota</taxon>
        <taxon>Fungi</taxon>
        <taxon>Dikarya</taxon>
        <taxon>Ascomycota</taxon>
        <taxon>Pezizomycotina</taxon>
        <taxon>Dothideomycetes</taxon>
        <taxon>Dothideomycetidae</taxon>
        <taxon>Mycosphaerellales</taxon>
        <taxon>Teratosphaeriaceae</taxon>
        <taxon>Baudoinia</taxon>
    </lineage>
</organism>
<dbReference type="HOGENOM" id="CLU_1651835_0_0_1"/>
<dbReference type="RefSeq" id="XP_007678350.1">
    <property type="nucleotide sequence ID" value="XM_007680160.1"/>
</dbReference>
<keyword evidence="2" id="KW-1185">Reference proteome</keyword>
<dbReference type="Proteomes" id="UP000011761">
    <property type="component" value="Unassembled WGS sequence"/>
</dbReference>
<dbReference type="GeneID" id="19108385"/>
<reference evidence="1 2" key="1">
    <citation type="journal article" date="2012" name="PLoS Pathog.">
        <title>Diverse lifestyles and strategies of plant pathogenesis encoded in the genomes of eighteen Dothideomycetes fungi.</title>
        <authorList>
            <person name="Ohm R.A."/>
            <person name="Feau N."/>
            <person name="Henrissat B."/>
            <person name="Schoch C.L."/>
            <person name="Horwitz B.A."/>
            <person name="Barry K.W."/>
            <person name="Condon B.J."/>
            <person name="Copeland A.C."/>
            <person name="Dhillon B."/>
            <person name="Glaser F."/>
            <person name="Hesse C.N."/>
            <person name="Kosti I."/>
            <person name="LaButti K."/>
            <person name="Lindquist E.A."/>
            <person name="Lucas S."/>
            <person name="Salamov A.A."/>
            <person name="Bradshaw R.E."/>
            <person name="Ciuffetti L."/>
            <person name="Hamelin R.C."/>
            <person name="Kema G.H.J."/>
            <person name="Lawrence C."/>
            <person name="Scott J.A."/>
            <person name="Spatafora J.W."/>
            <person name="Turgeon B.G."/>
            <person name="de Wit P.J.G.M."/>
            <person name="Zhong S."/>
            <person name="Goodwin S.B."/>
            <person name="Grigoriev I.V."/>
        </authorList>
    </citation>
    <scope>NUCLEOTIDE SEQUENCE [LARGE SCALE GENOMIC DNA]</scope>
    <source>
        <strain evidence="1 2">UAMH 10762</strain>
    </source>
</reference>
<evidence type="ECO:0000313" key="1">
    <source>
        <dbReference type="EMBL" id="EMC94512.1"/>
    </source>
</evidence>